<evidence type="ECO:0000256" key="5">
    <source>
        <dbReference type="SAM" id="Phobius"/>
    </source>
</evidence>
<feature type="domain" description="HAMP" evidence="7">
    <location>
        <begin position="239"/>
        <end position="291"/>
    </location>
</feature>
<feature type="coiled-coil region" evidence="4">
    <location>
        <begin position="570"/>
        <end position="597"/>
    </location>
</feature>
<dbReference type="Proteomes" id="UP000563151">
    <property type="component" value="Unassembled WGS sequence"/>
</dbReference>
<sequence>MKAKKLFWQLTLNLELVTYAVVMPLAIIGTFLIGDFWKERFAYGTLALILAILFNIFVGIVVRKRTLYNNLKLLYGNDELSYDETCNIKKNLLKFPLREGLTMFFRWFLGVPSIMFVAEIFIPITSQQYFAAAVIGLCLSFTGFLTNYLNSEKLLVDIFIEKRLNDYLIDESSYIKFSLGNKIFGTIYAILILISFTYFYVSYSIDTGLLNKTNTFTYYTVALLIMVYVLSVFTYIFVSNIKKNIKQIEIAINYISEKNLNVDIARITSDEIGNIGRDIYVMKENFKSFIQNISDKAEETFNYSKTLATSAEETASSINQVSSTVVQLAQGASVQASESQNAVDKLSSLEDEINSTTKNSDIVKTHVKETGEASKNGIHALNNLTDKFKGNIEVSNEIAKNVNELSNKSTFIGDIVATINSIANETNLLALNASIEAARAGEAGRGFSIVADQIKKLAEQTDSATQNVKNIIEEMQLEIEKTEMNVKKAEVIVDETKEASNRANDSFETINNSVEEMIKLVTRLGESILQIDKEKNLVFTSMENISTISDKASKAFEEASSSVEEQASTMQELSSMSSNLEKVAKTLKEQVNQFNINN</sequence>
<feature type="transmembrane region" description="Helical" evidence="5">
    <location>
        <begin position="40"/>
        <end position="62"/>
    </location>
</feature>
<evidence type="ECO:0000259" key="7">
    <source>
        <dbReference type="PROSITE" id="PS50885"/>
    </source>
</evidence>
<feature type="transmembrane region" description="Helical" evidence="5">
    <location>
        <begin position="183"/>
        <end position="201"/>
    </location>
</feature>
<dbReference type="AlphaFoldDB" id="A0A923EBI9"/>
<dbReference type="Pfam" id="PF00015">
    <property type="entry name" value="MCPsignal"/>
    <property type="match status" value="1"/>
</dbReference>
<dbReference type="PANTHER" id="PTHR32089:SF112">
    <property type="entry name" value="LYSOZYME-LIKE PROTEIN-RELATED"/>
    <property type="match status" value="1"/>
</dbReference>
<feature type="domain" description="Methyl-accepting transducer" evidence="6">
    <location>
        <begin position="310"/>
        <end position="567"/>
    </location>
</feature>
<evidence type="ECO:0000256" key="2">
    <source>
        <dbReference type="ARBA" id="ARBA00029447"/>
    </source>
</evidence>
<dbReference type="PROSITE" id="PS50111">
    <property type="entry name" value="CHEMOTAXIS_TRANSDUC_2"/>
    <property type="match status" value="1"/>
</dbReference>
<comment type="caution">
    <text evidence="8">The sequence shown here is derived from an EMBL/GenBank/DDBJ whole genome shotgun (WGS) entry which is preliminary data.</text>
</comment>
<keyword evidence="5" id="KW-1133">Transmembrane helix</keyword>
<dbReference type="GO" id="GO:0007165">
    <property type="term" value="P:signal transduction"/>
    <property type="evidence" value="ECO:0007669"/>
    <property type="project" value="UniProtKB-KW"/>
</dbReference>
<dbReference type="GO" id="GO:0016020">
    <property type="term" value="C:membrane"/>
    <property type="evidence" value="ECO:0007669"/>
    <property type="project" value="InterPro"/>
</dbReference>
<feature type="transmembrane region" description="Helical" evidence="5">
    <location>
        <begin position="12"/>
        <end position="34"/>
    </location>
</feature>
<comment type="similarity">
    <text evidence="2">Belongs to the methyl-accepting chemotaxis (MCP) protein family.</text>
</comment>
<name>A0A923EBI9_CLOTT</name>
<evidence type="ECO:0000256" key="1">
    <source>
        <dbReference type="ARBA" id="ARBA00023224"/>
    </source>
</evidence>
<feature type="transmembrane region" description="Helical" evidence="5">
    <location>
        <begin position="216"/>
        <end position="238"/>
    </location>
</feature>
<evidence type="ECO:0000313" key="8">
    <source>
        <dbReference type="EMBL" id="MBC2398221.1"/>
    </source>
</evidence>
<dbReference type="PROSITE" id="PS50885">
    <property type="entry name" value="HAMP"/>
    <property type="match status" value="1"/>
</dbReference>
<keyword evidence="4" id="KW-0175">Coiled coil</keyword>
<keyword evidence="1 3" id="KW-0807">Transducer</keyword>
<dbReference type="RefSeq" id="WP_035145658.1">
    <property type="nucleotide sequence ID" value="NZ_JAAZWO010000011.1"/>
</dbReference>
<dbReference type="PANTHER" id="PTHR32089">
    <property type="entry name" value="METHYL-ACCEPTING CHEMOTAXIS PROTEIN MCPB"/>
    <property type="match status" value="1"/>
</dbReference>
<evidence type="ECO:0000313" key="9">
    <source>
        <dbReference type="Proteomes" id="UP000563151"/>
    </source>
</evidence>
<dbReference type="SMART" id="SM00283">
    <property type="entry name" value="MA"/>
    <property type="match status" value="1"/>
</dbReference>
<feature type="coiled-coil region" evidence="4">
    <location>
        <begin position="454"/>
        <end position="499"/>
    </location>
</feature>
<feature type="transmembrane region" description="Helical" evidence="5">
    <location>
        <begin position="130"/>
        <end position="149"/>
    </location>
</feature>
<protein>
    <submittedName>
        <fullName evidence="8">Methyl-accepting chemotaxis protein</fullName>
    </submittedName>
</protein>
<keyword evidence="5" id="KW-0472">Membrane</keyword>
<feature type="transmembrane region" description="Helical" evidence="5">
    <location>
        <begin position="104"/>
        <end position="124"/>
    </location>
</feature>
<dbReference type="Gene3D" id="1.10.287.950">
    <property type="entry name" value="Methyl-accepting chemotaxis protein"/>
    <property type="match status" value="1"/>
</dbReference>
<evidence type="ECO:0000256" key="4">
    <source>
        <dbReference type="SAM" id="Coils"/>
    </source>
</evidence>
<dbReference type="InterPro" id="IPR003660">
    <property type="entry name" value="HAMP_dom"/>
</dbReference>
<keyword evidence="5" id="KW-0812">Transmembrane</keyword>
<dbReference type="Gene3D" id="6.10.340.10">
    <property type="match status" value="1"/>
</dbReference>
<proteinExistence type="inferred from homology"/>
<gene>
    <name evidence="8" type="ORF">HGG79_10620</name>
</gene>
<reference evidence="8 9" key="1">
    <citation type="submission" date="2020-04" db="EMBL/GenBank/DDBJ databases">
        <title>Genomic insights into acetone-butanol-ethanol (ABE) fermentation by sequencing solventogenic clostridia strains.</title>
        <authorList>
            <person name="Brown S."/>
        </authorList>
    </citation>
    <scope>NUCLEOTIDE SEQUENCE [LARGE SCALE GENOMIC DNA]</scope>
    <source>
        <strain evidence="8 9">DJ011</strain>
    </source>
</reference>
<dbReference type="InterPro" id="IPR004089">
    <property type="entry name" value="MCPsignal_dom"/>
</dbReference>
<dbReference type="EMBL" id="JAAZWO010000011">
    <property type="protein sequence ID" value="MBC2398221.1"/>
    <property type="molecule type" value="Genomic_DNA"/>
</dbReference>
<evidence type="ECO:0000256" key="3">
    <source>
        <dbReference type="PROSITE-ProRule" id="PRU00284"/>
    </source>
</evidence>
<accession>A0A923EBI9</accession>
<dbReference type="SUPFAM" id="SSF58104">
    <property type="entry name" value="Methyl-accepting chemotaxis protein (MCP) signaling domain"/>
    <property type="match status" value="1"/>
</dbReference>
<evidence type="ECO:0000259" key="6">
    <source>
        <dbReference type="PROSITE" id="PS50111"/>
    </source>
</evidence>
<organism evidence="8 9">
    <name type="scientific">Clostridium tetanomorphum</name>
    <dbReference type="NCBI Taxonomy" id="1553"/>
    <lineage>
        <taxon>Bacteria</taxon>
        <taxon>Bacillati</taxon>
        <taxon>Bacillota</taxon>
        <taxon>Clostridia</taxon>
        <taxon>Eubacteriales</taxon>
        <taxon>Clostridiaceae</taxon>
        <taxon>Clostridium</taxon>
    </lineage>
</organism>
<keyword evidence="9" id="KW-1185">Reference proteome</keyword>